<gene>
    <name evidence="3" type="ORF">LEL_00420</name>
</gene>
<feature type="domain" description="Pentatricopeptide repeat-containing protein-mitochondrial" evidence="2">
    <location>
        <begin position="307"/>
        <end position="435"/>
    </location>
</feature>
<dbReference type="InterPro" id="IPR011990">
    <property type="entry name" value="TPR-like_helical_dom_sf"/>
</dbReference>
<accession>A0A168JU15</accession>
<evidence type="ECO:0000313" key="3">
    <source>
        <dbReference type="EMBL" id="OAA80875.1"/>
    </source>
</evidence>
<dbReference type="Proteomes" id="UP000076881">
    <property type="component" value="Unassembled WGS sequence"/>
</dbReference>
<evidence type="ECO:0000259" key="2">
    <source>
        <dbReference type="Pfam" id="PF23276"/>
    </source>
</evidence>
<comment type="caution">
    <text evidence="3">The sequence shown here is derived from an EMBL/GenBank/DDBJ whole genome shotgun (WGS) entry which is preliminary data.</text>
</comment>
<dbReference type="STRING" id="1081108.A0A168JU15"/>
<proteinExistence type="predicted"/>
<evidence type="ECO:0000256" key="1">
    <source>
        <dbReference type="ARBA" id="ARBA00022737"/>
    </source>
</evidence>
<dbReference type="InterPro" id="IPR057027">
    <property type="entry name" value="TPR_mt"/>
</dbReference>
<keyword evidence="1" id="KW-0677">Repeat</keyword>
<sequence length="527" mass="58766">MVQHAARLPIAVRSRQLRRELARGPTIPTTQRRTYSAESSPSIDAYIRDMLRPGPGGATKPAPKQISIVTGKAPPSDATLFAASIDELIDHLHTLRGREKPWKYTTSPVERHKRIVHIVRHLVVQRRQRLTAFLYECVVDTMGDPDSSGLSLIHLMKDMAQQGIEPTQAFYSGALESLMVHPNYVALLEILEHTRARDWPESRQTIAVALLRDEQYELAYDTLMELHTSNTRVDPWIYDIFVFVLGRMGFVDEMTEILAARLSLASTQGLDALQFFALDVCSAAFHYPGTVAGWNTLVRSGKVNPSDGILENVINTAARQADTALASEALDMLAQRTRVQDYHYDSVIDAFILGDDLASATRLHCIMHTSGIPVTKAAAKRLVAAAAHRGRELNAWLCSASDEESLLAPPRLVNAAINRHVLEADADLAMELYARYEQLCGEKWPPLEVLLQLLPHCDGESSTVAEMSDRLLEELAAQEREESRQMVAQKLQAAIERLMLDGRTAEGRRFEEKLGAMLQRPQLEEGP</sequence>
<evidence type="ECO:0000313" key="4">
    <source>
        <dbReference type="Proteomes" id="UP000076881"/>
    </source>
</evidence>
<dbReference type="AlphaFoldDB" id="A0A168JU15"/>
<dbReference type="EMBL" id="AZHF01000001">
    <property type="protein sequence ID" value="OAA80875.1"/>
    <property type="molecule type" value="Genomic_DNA"/>
</dbReference>
<organism evidence="3 4">
    <name type="scientific">Akanthomyces lecanii RCEF 1005</name>
    <dbReference type="NCBI Taxonomy" id="1081108"/>
    <lineage>
        <taxon>Eukaryota</taxon>
        <taxon>Fungi</taxon>
        <taxon>Dikarya</taxon>
        <taxon>Ascomycota</taxon>
        <taxon>Pezizomycotina</taxon>
        <taxon>Sordariomycetes</taxon>
        <taxon>Hypocreomycetidae</taxon>
        <taxon>Hypocreales</taxon>
        <taxon>Cordycipitaceae</taxon>
        <taxon>Akanthomyces</taxon>
        <taxon>Cordyceps confragosa</taxon>
    </lineage>
</organism>
<dbReference type="OrthoDB" id="747253at2759"/>
<protein>
    <submittedName>
        <fullName evidence="3">Pentatricopeptide repeat protein</fullName>
    </submittedName>
</protein>
<dbReference type="Gene3D" id="1.25.40.10">
    <property type="entry name" value="Tetratricopeptide repeat domain"/>
    <property type="match status" value="1"/>
</dbReference>
<reference evidence="3 4" key="1">
    <citation type="journal article" date="2016" name="Genome Biol. Evol.">
        <title>Divergent and convergent evolution of fungal pathogenicity.</title>
        <authorList>
            <person name="Shang Y."/>
            <person name="Xiao G."/>
            <person name="Zheng P."/>
            <person name="Cen K."/>
            <person name="Zhan S."/>
            <person name="Wang C."/>
        </authorList>
    </citation>
    <scope>NUCLEOTIDE SEQUENCE [LARGE SCALE GENOMIC DNA]</scope>
    <source>
        <strain evidence="3 4">RCEF 1005</strain>
    </source>
</reference>
<keyword evidence="4" id="KW-1185">Reference proteome</keyword>
<name>A0A168JU15_CORDF</name>
<dbReference type="Pfam" id="PF23276">
    <property type="entry name" value="TPR_24"/>
    <property type="match status" value="1"/>
</dbReference>